<dbReference type="InterPro" id="IPR002562">
    <property type="entry name" value="3'-5'_exonuclease_dom"/>
</dbReference>
<reference evidence="2 3" key="1">
    <citation type="journal article" date="2010" name="Proc. Natl. Acad. Sci. U.S.A.">
        <title>Giant virus with a remarkable complement of genes infects marine zooplankton.</title>
        <authorList>
            <person name="Fischer M.G."/>
            <person name="Allen M.J."/>
            <person name="Wilson W.H."/>
            <person name="Suttle C.A."/>
        </authorList>
    </citation>
    <scope>NUCLEOTIDE SEQUENCE [LARGE SCALE GENOMIC DNA]</scope>
    <source>
        <strain evidence="2 3">BV-PW1</strain>
    </source>
</reference>
<dbReference type="Pfam" id="PF01612">
    <property type="entry name" value="DNA_pol_A_exo1"/>
    <property type="match status" value="1"/>
</dbReference>
<keyword evidence="3" id="KW-1185">Reference proteome</keyword>
<accession>E3T4X0</accession>
<dbReference type="RefSeq" id="YP_003969832.1">
    <property type="nucleotide sequence ID" value="NC_014637.1"/>
</dbReference>
<dbReference type="InterPro" id="IPR036397">
    <property type="entry name" value="RNaseH_sf"/>
</dbReference>
<dbReference type="Gene3D" id="3.30.420.10">
    <property type="entry name" value="Ribonuclease H-like superfamily/Ribonuclease H"/>
    <property type="match status" value="1"/>
</dbReference>
<name>E3T4X0_CROVB</name>
<sequence length="356" mass="41725">MILEKEKLFNKQLSLKGKIKLYVGKNENTLKEIKIILENYIKFLDQHNKKQLLALDFEFNKGTIAMAQLNLDNFQVNNMDVILLFDPTDKLILNTFRQVVINKNIWLILHGAESLDLPYLTKQLIKQPKDMVKMFQNFVDTKHLCDYTLINEEGRCKINYFLEQQHIISKDFLEDMLKNEKKMGPIYLVNVDVTKLKQSLLLYSAYDVVFLPELIRKLKTKIPFIQIIRFTQINYMMKYNLLKKFDETKKIITSINNSYFKTIPSQNNKLIDIIQPLIEIAQSSELINLKKNPVFKKIIDLIEKSYLIPIFINIPGLILLDNKGTKLQPLDLPDEIAPIFKDLQKNVMELTGLNIK</sequence>
<proteinExistence type="predicted"/>
<dbReference type="SUPFAM" id="SSF53098">
    <property type="entry name" value="Ribonuclease H-like"/>
    <property type="match status" value="1"/>
</dbReference>
<evidence type="ECO:0000259" key="1">
    <source>
        <dbReference type="Pfam" id="PF01612"/>
    </source>
</evidence>
<dbReference type="GO" id="GO:0008408">
    <property type="term" value="F:3'-5' exonuclease activity"/>
    <property type="evidence" value="ECO:0007669"/>
    <property type="project" value="InterPro"/>
</dbReference>
<dbReference type="OrthoDB" id="3958at10239"/>
<keyword evidence="2" id="KW-0378">Hydrolase</keyword>
<organismHost>
    <name type="scientific">Cafeteria roenbergensis</name>
    <name type="common">Marine flagellate</name>
    <dbReference type="NCBI Taxonomy" id="33653"/>
</organismHost>
<evidence type="ECO:0000313" key="3">
    <source>
        <dbReference type="Proteomes" id="UP000029781"/>
    </source>
</evidence>
<dbReference type="GO" id="GO:0003676">
    <property type="term" value="F:nucleic acid binding"/>
    <property type="evidence" value="ECO:0007669"/>
    <property type="project" value="InterPro"/>
</dbReference>
<dbReference type="Proteomes" id="UP000029781">
    <property type="component" value="Segment"/>
</dbReference>
<dbReference type="EMBL" id="GU244497">
    <property type="protein sequence ID" value="ADO67233.1"/>
    <property type="molecule type" value="Genomic_DNA"/>
</dbReference>
<evidence type="ECO:0000313" key="2">
    <source>
        <dbReference type="EMBL" id="ADO67233.1"/>
    </source>
</evidence>
<keyword evidence="2" id="KW-0269">Exonuclease</keyword>
<dbReference type="GO" id="GO:0006139">
    <property type="term" value="P:nucleobase-containing compound metabolic process"/>
    <property type="evidence" value="ECO:0007669"/>
    <property type="project" value="InterPro"/>
</dbReference>
<dbReference type="InterPro" id="IPR012337">
    <property type="entry name" value="RNaseH-like_sf"/>
</dbReference>
<dbReference type="GeneID" id="9887602"/>
<protein>
    <submittedName>
        <fullName evidence="2">Putative exonuclease</fullName>
    </submittedName>
</protein>
<keyword evidence="2" id="KW-0540">Nuclease</keyword>
<gene>
    <name evidence="2" type="ORF">crov200</name>
</gene>
<dbReference type="KEGG" id="vg:9887602"/>
<feature type="domain" description="3'-5' exonuclease" evidence="1">
    <location>
        <begin position="38"/>
        <end position="222"/>
    </location>
</feature>
<organism evidence="2 3">
    <name type="scientific">Cafeteria roenbergensis virus (strain BV-PW1)</name>
    <name type="common">CroV</name>
    <dbReference type="NCBI Taxonomy" id="693272"/>
    <lineage>
        <taxon>Viruses</taxon>
        <taxon>Varidnaviria</taxon>
        <taxon>Bamfordvirae</taxon>
        <taxon>Nucleocytoviricota</taxon>
        <taxon>Megaviricetes</taxon>
        <taxon>Imitervirales</taxon>
        <taxon>Mimiviridae</taxon>
        <taxon>Aliimimivirinae</taxon>
        <taxon>Rheavirus</taxon>
        <taxon>Rheavirus sinusmexicani</taxon>
    </lineage>
</organism>